<dbReference type="PANTHER" id="PTHR31964">
    <property type="entry name" value="ADENINE NUCLEOTIDE ALPHA HYDROLASES-LIKE SUPERFAMILY PROTEIN"/>
    <property type="match status" value="1"/>
</dbReference>
<feature type="domain" description="UspA" evidence="1">
    <location>
        <begin position="26"/>
        <end position="151"/>
    </location>
</feature>
<keyword evidence="3" id="KW-1185">Reference proteome</keyword>
<dbReference type="EMBL" id="JADGJW010002018">
    <property type="protein sequence ID" value="KAJ3199876.1"/>
    <property type="molecule type" value="Genomic_DNA"/>
</dbReference>
<dbReference type="SUPFAM" id="SSF52402">
    <property type="entry name" value="Adenine nucleotide alpha hydrolases-like"/>
    <property type="match status" value="1"/>
</dbReference>
<organism evidence="2 3">
    <name type="scientific">Clydaea vesicula</name>
    <dbReference type="NCBI Taxonomy" id="447962"/>
    <lineage>
        <taxon>Eukaryota</taxon>
        <taxon>Fungi</taxon>
        <taxon>Fungi incertae sedis</taxon>
        <taxon>Chytridiomycota</taxon>
        <taxon>Chytridiomycota incertae sedis</taxon>
        <taxon>Chytridiomycetes</taxon>
        <taxon>Lobulomycetales</taxon>
        <taxon>Lobulomycetaceae</taxon>
        <taxon>Clydaea</taxon>
    </lineage>
</organism>
<dbReference type="Pfam" id="PF00582">
    <property type="entry name" value="Usp"/>
    <property type="match status" value="1"/>
</dbReference>
<dbReference type="Proteomes" id="UP001211065">
    <property type="component" value="Unassembled WGS sequence"/>
</dbReference>
<dbReference type="Gene3D" id="3.40.50.620">
    <property type="entry name" value="HUPs"/>
    <property type="match status" value="1"/>
</dbReference>
<dbReference type="PANTHER" id="PTHR31964:SF140">
    <property type="entry name" value="UNIVERSAL STRESS PROTEIN FAMILY PROTEIN"/>
    <property type="match status" value="1"/>
</dbReference>
<evidence type="ECO:0000259" key="1">
    <source>
        <dbReference type="Pfam" id="PF00582"/>
    </source>
</evidence>
<dbReference type="AlphaFoldDB" id="A0AAD5XRF2"/>
<dbReference type="InterPro" id="IPR006015">
    <property type="entry name" value="Universal_stress_UspA"/>
</dbReference>
<gene>
    <name evidence="2" type="ORF">HK099_002970</name>
</gene>
<proteinExistence type="predicted"/>
<dbReference type="PRINTS" id="PR01438">
    <property type="entry name" value="UNVRSLSTRESS"/>
</dbReference>
<dbReference type="CDD" id="cd23659">
    <property type="entry name" value="USP_At3g01520-like"/>
    <property type="match status" value="1"/>
</dbReference>
<accession>A0AAD5XRF2</accession>
<evidence type="ECO:0000313" key="2">
    <source>
        <dbReference type="EMBL" id="KAJ3199876.1"/>
    </source>
</evidence>
<name>A0AAD5XRF2_9FUNG</name>
<protein>
    <recommendedName>
        <fullName evidence="1">UspA domain-containing protein</fullName>
    </recommendedName>
</protein>
<reference evidence="2" key="1">
    <citation type="submission" date="2020-05" db="EMBL/GenBank/DDBJ databases">
        <title>Phylogenomic resolution of chytrid fungi.</title>
        <authorList>
            <person name="Stajich J.E."/>
            <person name="Amses K."/>
            <person name="Simmons R."/>
            <person name="Seto K."/>
            <person name="Myers J."/>
            <person name="Bonds A."/>
            <person name="Quandt C.A."/>
            <person name="Barry K."/>
            <person name="Liu P."/>
            <person name="Grigoriev I."/>
            <person name="Longcore J.E."/>
            <person name="James T.Y."/>
        </authorList>
    </citation>
    <scope>NUCLEOTIDE SEQUENCE</scope>
    <source>
        <strain evidence="2">JEL0476</strain>
    </source>
</reference>
<feature type="non-terminal residue" evidence="2">
    <location>
        <position position="1"/>
    </location>
</feature>
<dbReference type="InterPro" id="IPR006016">
    <property type="entry name" value="UspA"/>
</dbReference>
<comment type="caution">
    <text evidence="2">The sequence shown here is derived from an EMBL/GenBank/DDBJ whole genome shotgun (WGS) entry which is preliminary data.</text>
</comment>
<evidence type="ECO:0000313" key="3">
    <source>
        <dbReference type="Proteomes" id="UP001211065"/>
    </source>
</evidence>
<dbReference type="InterPro" id="IPR014729">
    <property type="entry name" value="Rossmann-like_a/b/a_fold"/>
</dbReference>
<sequence length="151" mass="17019">MKDSVKLENFSELVIDETKQKKCERVVVLAVDQSIHSKNAVNWAIKNLIHPETDQVILLYVRPDLRGGILSEERSKKDAEELIKGYSSILSERNIMFKGYVVVGDAREMIVKKVEEFKGDILVMGSRGVGFLNRVILGSTSDYCVHNCNCS</sequence>